<name>A0ABU9YSK3_9PROT</name>
<reference evidence="3 4" key="1">
    <citation type="submission" date="2024-03" db="EMBL/GenBank/DDBJ databases">
        <title>High-quality draft genome sequencing of Tistrella sp. BH-R2-4.</title>
        <authorList>
            <person name="Dong C."/>
        </authorList>
    </citation>
    <scope>NUCLEOTIDE SEQUENCE [LARGE SCALE GENOMIC DNA]</scope>
    <source>
        <strain evidence="3 4">BH-R2-4</strain>
    </source>
</reference>
<dbReference type="PANTHER" id="PTHR44051">
    <property type="entry name" value="GLUTATHIONE S-TRANSFERASE-RELATED"/>
    <property type="match status" value="1"/>
</dbReference>
<feature type="region of interest" description="Disordered" evidence="1">
    <location>
        <begin position="225"/>
        <end position="247"/>
    </location>
</feature>
<organism evidence="3 4">
    <name type="scientific">Tistrella arctica</name>
    <dbReference type="NCBI Taxonomy" id="3133430"/>
    <lineage>
        <taxon>Bacteria</taxon>
        <taxon>Pseudomonadati</taxon>
        <taxon>Pseudomonadota</taxon>
        <taxon>Alphaproteobacteria</taxon>
        <taxon>Geminicoccales</taxon>
        <taxon>Geminicoccaceae</taxon>
        <taxon>Tistrella</taxon>
    </lineage>
</organism>
<evidence type="ECO:0000259" key="2">
    <source>
        <dbReference type="PROSITE" id="PS50404"/>
    </source>
</evidence>
<dbReference type="Gene3D" id="3.40.30.10">
    <property type="entry name" value="Glutaredoxin"/>
    <property type="match status" value="1"/>
</dbReference>
<keyword evidence="4" id="KW-1185">Reference proteome</keyword>
<dbReference type="Proteomes" id="UP001413721">
    <property type="component" value="Unassembled WGS sequence"/>
</dbReference>
<comment type="caution">
    <text evidence="3">The sequence shown here is derived from an EMBL/GenBank/DDBJ whole genome shotgun (WGS) entry which is preliminary data.</text>
</comment>
<dbReference type="Pfam" id="PF13409">
    <property type="entry name" value="GST_N_2"/>
    <property type="match status" value="1"/>
</dbReference>
<proteinExistence type="predicted"/>
<gene>
    <name evidence="3" type="ORF">WG926_26040</name>
</gene>
<dbReference type="EMBL" id="JBBKTW010000014">
    <property type="protein sequence ID" value="MEN2991799.1"/>
    <property type="molecule type" value="Genomic_DNA"/>
</dbReference>
<feature type="domain" description="GST N-terminal" evidence="2">
    <location>
        <begin position="10"/>
        <end position="100"/>
    </location>
</feature>
<evidence type="ECO:0000256" key="1">
    <source>
        <dbReference type="SAM" id="MobiDB-lite"/>
    </source>
</evidence>
<dbReference type="SUPFAM" id="SSF52833">
    <property type="entry name" value="Thioredoxin-like"/>
    <property type="match status" value="1"/>
</dbReference>
<sequence length="247" mass="25483">MTNASPATTSPATIATLIGSPGCGSAVIEMALALTGLPHVVEDLPYLEPGAGRDRLLALNPTGKVPVLLLPPVVTGGAPVVMTESAAMILHLADMAGPAGARLAPEPSSSHRPAFLRWLLFLVAEIYPNITIAEHADHLAVPADTIAAFQAAMAARRDDLWRMMAAEAGSPWFLGERFSAIDLYLAVMSGWAGGRARFAATVPELGRIADAARGVPQVAAVLARHGDPDEVPDDAGATQGTTSGETA</sequence>
<dbReference type="RefSeq" id="WP_345935004.1">
    <property type="nucleotide sequence ID" value="NZ_JBBKTV010000009.1"/>
</dbReference>
<dbReference type="PANTHER" id="PTHR44051:SF8">
    <property type="entry name" value="GLUTATHIONE S-TRANSFERASE GSTA"/>
    <property type="match status" value="1"/>
</dbReference>
<evidence type="ECO:0000313" key="3">
    <source>
        <dbReference type="EMBL" id="MEN2991799.1"/>
    </source>
</evidence>
<dbReference type="InterPro" id="IPR036249">
    <property type="entry name" value="Thioredoxin-like_sf"/>
</dbReference>
<dbReference type="InterPro" id="IPR004045">
    <property type="entry name" value="Glutathione_S-Trfase_N"/>
</dbReference>
<protein>
    <submittedName>
        <fullName evidence="3">Glutathione S-transferase N-terminal domain-containing protein</fullName>
    </submittedName>
</protein>
<evidence type="ECO:0000313" key="4">
    <source>
        <dbReference type="Proteomes" id="UP001413721"/>
    </source>
</evidence>
<feature type="compositionally biased region" description="Polar residues" evidence="1">
    <location>
        <begin position="238"/>
        <end position="247"/>
    </location>
</feature>
<dbReference type="InterPro" id="IPR036282">
    <property type="entry name" value="Glutathione-S-Trfase_C_sf"/>
</dbReference>
<dbReference type="Gene3D" id="1.20.1050.10">
    <property type="match status" value="1"/>
</dbReference>
<dbReference type="SUPFAM" id="SSF47616">
    <property type="entry name" value="GST C-terminal domain-like"/>
    <property type="match status" value="1"/>
</dbReference>
<accession>A0ABU9YSK3</accession>
<dbReference type="PROSITE" id="PS50404">
    <property type="entry name" value="GST_NTER"/>
    <property type="match status" value="1"/>
</dbReference>